<dbReference type="PRINTS" id="PR00469">
    <property type="entry name" value="PNDRDTASEII"/>
</dbReference>
<sequence length="417" mass="44808">MRKEVDVLVIGGGSAGMAAALSAFANGAKSVLIVEKEEYLGGILNQCIHPGFGLHEYKQELTGPEFLTRLAREVAKTPIEVMLGAFCLSISLDLSAVVSSPEGIYLIKAKAIVMANGCLERSAGAIGMPGTRPKGVLTAGQAQLYLNQYGYTVGKRVFILGSGDIGLIMARRMTLEGAKVLGVAEIMPYSNGLKRNIAQCLEDFDIPLYLSHTVTKVVGKDKLESIEISEVDKSMKPIPGTEMRFEVDTLLLSIGLIPNNSMLSSIGAKKGKNKGAEVDDFLMSSIPGIFSCGNVLHVHDLVDNVVEEARAAGRSAAAFSHFGIDGVGAIHDIKEGEGISYVVPSHYHEAAGDDLVIKFRCKKPVGKCQVQALIGEKCIKTWSRTSMVPSEMQILPITRKLLENNYGDIEIRLVELS</sequence>
<reference evidence="3" key="2">
    <citation type="journal article" date="2021" name="PeerJ">
        <title>Extensive microbial diversity within the chicken gut microbiome revealed by metagenomics and culture.</title>
        <authorList>
            <person name="Gilroy R."/>
            <person name="Ravi A."/>
            <person name="Getino M."/>
            <person name="Pursley I."/>
            <person name="Horton D.L."/>
            <person name="Alikhan N.F."/>
            <person name="Baker D."/>
            <person name="Gharbi K."/>
            <person name="Hall N."/>
            <person name="Watson M."/>
            <person name="Adriaenssens E.M."/>
            <person name="Foster-Nyarko E."/>
            <person name="Jarju S."/>
            <person name="Secka A."/>
            <person name="Antonio M."/>
            <person name="Oren A."/>
            <person name="Chaudhuri R.R."/>
            <person name="La Ragione R."/>
            <person name="Hildebrand F."/>
            <person name="Pallen M.J."/>
        </authorList>
    </citation>
    <scope>NUCLEOTIDE SEQUENCE</scope>
    <source>
        <strain evidence="3">ChiGjej1B1-22543</strain>
    </source>
</reference>
<evidence type="ECO:0000313" key="4">
    <source>
        <dbReference type="Proteomes" id="UP000824070"/>
    </source>
</evidence>
<keyword evidence="1" id="KW-0560">Oxidoreductase</keyword>
<dbReference type="PANTHER" id="PTHR42949">
    <property type="entry name" value="ANAEROBIC GLYCEROL-3-PHOSPHATE DEHYDROGENASE SUBUNIT B"/>
    <property type="match status" value="1"/>
</dbReference>
<proteinExistence type="predicted"/>
<name>A0A9D1LMW9_9FIRM</name>
<reference evidence="3" key="1">
    <citation type="submission" date="2020-10" db="EMBL/GenBank/DDBJ databases">
        <authorList>
            <person name="Gilroy R."/>
        </authorList>
    </citation>
    <scope>NUCLEOTIDE SEQUENCE</scope>
    <source>
        <strain evidence="3">ChiGjej1B1-22543</strain>
    </source>
</reference>
<protein>
    <submittedName>
        <fullName evidence="3">FAD-dependent oxidoreductase</fullName>
    </submittedName>
</protein>
<dbReference type="SUPFAM" id="SSF51905">
    <property type="entry name" value="FAD/NAD(P)-binding domain"/>
    <property type="match status" value="1"/>
</dbReference>
<dbReference type="InterPro" id="IPR023753">
    <property type="entry name" value="FAD/NAD-binding_dom"/>
</dbReference>
<accession>A0A9D1LMW9</accession>
<dbReference type="GO" id="GO:0016491">
    <property type="term" value="F:oxidoreductase activity"/>
    <property type="evidence" value="ECO:0007669"/>
    <property type="project" value="UniProtKB-KW"/>
</dbReference>
<comment type="caution">
    <text evidence="3">The sequence shown here is derived from an EMBL/GenBank/DDBJ whole genome shotgun (WGS) entry which is preliminary data.</text>
</comment>
<dbReference type="EMBL" id="DVMV01000007">
    <property type="protein sequence ID" value="HIU44801.1"/>
    <property type="molecule type" value="Genomic_DNA"/>
</dbReference>
<gene>
    <name evidence="3" type="ORF">IAC52_00675</name>
</gene>
<dbReference type="Proteomes" id="UP000824070">
    <property type="component" value="Unassembled WGS sequence"/>
</dbReference>
<dbReference type="InterPro" id="IPR051691">
    <property type="entry name" value="Metab_Enz_Cyan_OpOx_G3PDH"/>
</dbReference>
<dbReference type="PANTHER" id="PTHR42949:SF3">
    <property type="entry name" value="ANAEROBIC GLYCEROL-3-PHOSPHATE DEHYDROGENASE SUBUNIT B"/>
    <property type="match status" value="1"/>
</dbReference>
<evidence type="ECO:0000259" key="2">
    <source>
        <dbReference type="Pfam" id="PF07992"/>
    </source>
</evidence>
<dbReference type="PRINTS" id="PR00368">
    <property type="entry name" value="FADPNR"/>
</dbReference>
<dbReference type="Gene3D" id="3.50.50.60">
    <property type="entry name" value="FAD/NAD(P)-binding domain"/>
    <property type="match status" value="2"/>
</dbReference>
<evidence type="ECO:0000256" key="1">
    <source>
        <dbReference type="ARBA" id="ARBA00023002"/>
    </source>
</evidence>
<organism evidence="3 4">
    <name type="scientific">Candidatus Alloenteromonas pullicola</name>
    <dbReference type="NCBI Taxonomy" id="2840784"/>
    <lineage>
        <taxon>Bacteria</taxon>
        <taxon>Bacillati</taxon>
        <taxon>Bacillota</taxon>
        <taxon>Bacillota incertae sedis</taxon>
        <taxon>Candidatus Alloenteromonas</taxon>
    </lineage>
</organism>
<dbReference type="Pfam" id="PF07992">
    <property type="entry name" value="Pyr_redox_2"/>
    <property type="match status" value="1"/>
</dbReference>
<feature type="domain" description="FAD/NAD(P)-binding" evidence="2">
    <location>
        <begin position="6"/>
        <end position="313"/>
    </location>
</feature>
<evidence type="ECO:0000313" key="3">
    <source>
        <dbReference type="EMBL" id="HIU44801.1"/>
    </source>
</evidence>
<dbReference type="InterPro" id="IPR036188">
    <property type="entry name" value="FAD/NAD-bd_sf"/>
</dbReference>
<dbReference type="AlphaFoldDB" id="A0A9D1LMW9"/>